<organism evidence="1 2">
    <name type="scientific">Phytophthora fragariaefolia</name>
    <dbReference type="NCBI Taxonomy" id="1490495"/>
    <lineage>
        <taxon>Eukaryota</taxon>
        <taxon>Sar</taxon>
        <taxon>Stramenopiles</taxon>
        <taxon>Oomycota</taxon>
        <taxon>Peronosporomycetes</taxon>
        <taxon>Peronosporales</taxon>
        <taxon>Peronosporaceae</taxon>
        <taxon>Phytophthora</taxon>
    </lineage>
</organism>
<gene>
    <name evidence="1" type="ORF">Pfra01_001943200</name>
</gene>
<proteinExistence type="predicted"/>
<comment type="caution">
    <text evidence="1">The sequence shown here is derived from an EMBL/GenBank/DDBJ whole genome shotgun (WGS) entry which is preliminary data.</text>
</comment>
<dbReference type="EMBL" id="BSXT01002511">
    <property type="protein sequence ID" value="GMF49300.1"/>
    <property type="molecule type" value="Genomic_DNA"/>
</dbReference>
<accession>A0A9W7D1G3</accession>
<sequence>MPHGIADALGLSSRAEVVKVLPPSFNRRYRDRSGQDEWLQTEMLGGEIPAQQAKATLVLAKLVTCGLVVAVTQQPSTLFDLHAIAVGVPFMMSGLKARHEARLLPVLVFVVSGSNIHSQSAMKKHARKLSLTAEQCYKILRSMI</sequence>
<name>A0A9W7D1G3_9STRA</name>
<dbReference type="Proteomes" id="UP001165121">
    <property type="component" value="Unassembled WGS sequence"/>
</dbReference>
<dbReference type="AlphaFoldDB" id="A0A9W7D1G3"/>
<evidence type="ECO:0000313" key="1">
    <source>
        <dbReference type="EMBL" id="GMF49300.1"/>
    </source>
</evidence>
<protein>
    <submittedName>
        <fullName evidence="1">Unnamed protein product</fullName>
    </submittedName>
</protein>
<keyword evidence="2" id="KW-1185">Reference proteome</keyword>
<evidence type="ECO:0000313" key="2">
    <source>
        <dbReference type="Proteomes" id="UP001165121"/>
    </source>
</evidence>
<reference evidence="1" key="1">
    <citation type="submission" date="2023-04" db="EMBL/GenBank/DDBJ databases">
        <title>Phytophthora fragariaefolia NBRC 109709.</title>
        <authorList>
            <person name="Ichikawa N."/>
            <person name="Sato H."/>
            <person name="Tonouchi N."/>
        </authorList>
    </citation>
    <scope>NUCLEOTIDE SEQUENCE</scope>
    <source>
        <strain evidence="1">NBRC 109709</strain>
    </source>
</reference>